<dbReference type="STRING" id="33097.A0A150H164"/>
<gene>
    <name evidence="7" type="ORF">GPECTOR_2g1262</name>
</gene>
<dbReference type="InterPro" id="IPR015500">
    <property type="entry name" value="Peptidase_S8_subtilisin-rel"/>
</dbReference>
<evidence type="ECO:0000256" key="3">
    <source>
        <dbReference type="ARBA" id="ARBA00022801"/>
    </source>
</evidence>
<feature type="active site" description="Charge relay system" evidence="5">
    <location>
        <position position="427"/>
    </location>
</feature>
<dbReference type="PROSITE" id="PS51892">
    <property type="entry name" value="SUBTILASE"/>
    <property type="match status" value="1"/>
</dbReference>
<protein>
    <recommendedName>
        <fullName evidence="6">Peptidase S8/S53 domain-containing protein</fullName>
    </recommendedName>
</protein>
<evidence type="ECO:0000259" key="6">
    <source>
        <dbReference type="Pfam" id="PF00082"/>
    </source>
</evidence>
<keyword evidence="3 5" id="KW-0378">Hydrolase</keyword>
<evidence type="ECO:0000256" key="4">
    <source>
        <dbReference type="ARBA" id="ARBA00022825"/>
    </source>
</evidence>
<comment type="caution">
    <text evidence="7">The sequence shown here is derived from an EMBL/GenBank/DDBJ whole genome shotgun (WGS) entry which is preliminary data.</text>
</comment>
<dbReference type="PANTHER" id="PTHR43399">
    <property type="entry name" value="SUBTILISIN-RELATED"/>
    <property type="match status" value="1"/>
</dbReference>
<sequence>MQYGVSRKLVPGVDVYRLVVNFDQLATTVKSKVPPSLADLFEEVKLGSGISIVSFNTTDALEEIYRTLLSQSDLRNILKDLPQYRPPPAADNPLSLLGVRDALLPNATGRRALGVALRRRMQDSVSGLTDPLETQQWAIGNADVEDAWAVTQGFPQVVVAVIDTGCYMQHPDLQGNLWVNPGEIPNNGEDDDKNGYVDDVHGFDFSGPCEKNLRDRSTGCGKTPNVSDPRGHGTHCAGIIGARRRNGVTPDTGAFYSGLVFEALDYARKMGAHVVSLSYGPSDIKPDPDPETVRQENNLYQAAFQNLTALNMLVVAAAAADQATLMIGDPDGSTGNEDTDLDREVLGRNSTYNPCFMAQYFPDNVLCVTATDEQNRRLYGLVNNQRKGTNYGNRTVQVGAPGLHIMSTVPPIELTGYRQWMNDSGSSMAAPLTAGIGALVVSVLGERDANYYQGRAARDILARTVDQVPGLSVSYGGRVNAAKAVREARLLLEGIKEPQPAEGFDPAGQSVMLPGFTELYYEGDVSGARCPGPRLDGFGDRLVDVSTRGSGSLFTTYKRGAGHTLVLRAYLRLPESSPGRYRLQVDSSADPGDLTIMLSQYCLNLTGTELIDSAGGWYPFELRYRNPSAKISIYLAEPGSPDLRSDLPWFFIATSKSPRYYYYAPEIALSSTFQVLTRPPSGAANSTTAITASSLLEGAWPRLQLDQPYNYSAVLEDVTFTSPGALRDALYPPSAFAPEEVPLAVVGLVYARIRSPGTPMVFRVTCNRCALYVNGLQVLDVYRSSSAAATTLLSTCVSLGPGLAAGHDLELRFGAGDWGSALLRLDWLPCEYASVEGDVRSLRTLALNNLFWLPSSGVAGYVPGLQCDVWPDQKRVDTSDAGYPFLSAPSYKFRLPAALTQTPRGARRTLHYITRNGINYTNPLYDLMAVSGCSANETASAANCTASLAFNLKDVMTSTGDAQNLSGTPYEAVYVRCWTYVNRGFRTGAVQALGSSTTDTQVFLGAQRPAASAADAATEIASASAASAAVATPAAPAAASAAVAASSAPAAVAPAADSITRAPAASATRTGCAAAAVAAAQRPAHWSVATSAVAAAAAIIAIAPVIVATSAMDTTAAAC</sequence>
<dbReference type="Proteomes" id="UP000075714">
    <property type="component" value="Unassembled WGS sequence"/>
</dbReference>
<feature type="active site" description="Charge relay system" evidence="5">
    <location>
        <position position="232"/>
    </location>
</feature>
<reference evidence="8" key="1">
    <citation type="journal article" date="2016" name="Nat. Commun.">
        <title>The Gonium pectorale genome demonstrates co-option of cell cycle regulation during the evolution of multicellularity.</title>
        <authorList>
            <person name="Hanschen E.R."/>
            <person name="Marriage T.N."/>
            <person name="Ferris P.J."/>
            <person name="Hamaji T."/>
            <person name="Toyoda A."/>
            <person name="Fujiyama A."/>
            <person name="Neme R."/>
            <person name="Noguchi H."/>
            <person name="Minakuchi Y."/>
            <person name="Suzuki M."/>
            <person name="Kawai-Toyooka H."/>
            <person name="Smith D.R."/>
            <person name="Sparks H."/>
            <person name="Anderson J."/>
            <person name="Bakaric R."/>
            <person name="Luria V."/>
            <person name="Karger A."/>
            <person name="Kirschner M.W."/>
            <person name="Durand P.M."/>
            <person name="Michod R.E."/>
            <person name="Nozaki H."/>
            <person name="Olson B.J."/>
        </authorList>
    </citation>
    <scope>NUCLEOTIDE SEQUENCE [LARGE SCALE GENOMIC DNA]</scope>
    <source>
        <strain evidence="8">NIES-2863</strain>
    </source>
</reference>
<dbReference type="PRINTS" id="PR00723">
    <property type="entry name" value="SUBTILISIN"/>
</dbReference>
<dbReference type="GO" id="GO:0004252">
    <property type="term" value="F:serine-type endopeptidase activity"/>
    <property type="evidence" value="ECO:0007669"/>
    <property type="project" value="UniProtKB-UniRule"/>
</dbReference>
<dbReference type="GO" id="GO:0006508">
    <property type="term" value="P:proteolysis"/>
    <property type="evidence" value="ECO:0007669"/>
    <property type="project" value="UniProtKB-KW"/>
</dbReference>
<dbReference type="InterPro" id="IPR051048">
    <property type="entry name" value="Peptidase_S8/S53_subtilisin"/>
</dbReference>
<proteinExistence type="inferred from homology"/>
<dbReference type="Pfam" id="PF00082">
    <property type="entry name" value="Peptidase_S8"/>
    <property type="match status" value="1"/>
</dbReference>
<evidence type="ECO:0000256" key="2">
    <source>
        <dbReference type="ARBA" id="ARBA00022670"/>
    </source>
</evidence>
<accession>A0A150H164</accession>
<dbReference type="PROSITE" id="PS00137">
    <property type="entry name" value="SUBTILASE_HIS"/>
    <property type="match status" value="1"/>
</dbReference>
<dbReference type="PANTHER" id="PTHR43399:SF4">
    <property type="entry name" value="CELL WALL-ASSOCIATED PROTEASE"/>
    <property type="match status" value="1"/>
</dbReference>
<dbReference type="AlphaFoldDB" id="A0A150H164"/>
<dbReference type="SUPFAM" id="SSF52743">
    <property type="entry name" value="Subtilisin-like"/>
    <property type="match status" value="1"/>
</dbReference>
<dbReference type="OrthoDB" id="5139247at2759"/>
<dbReference type="EMBL" id="LSYV01000003">
    <property type="protein sequence ID" value="KXZ55712.1"/>
    <property type="molecule type" value="Genomic_DNA"/>
</dbReference>
<feature type="active site" description="Charge relay system" evidence="5">
    <location>
        <position position="163"/>
    </location>
</feature>
<evidence type="ECO:0000256" key="5">
    <source>
        <dbReference type="PROSITE-ProRule" id="PRU01240"/>
    </source>
</evidence>
<name>A0A150H164_GONPE</name>
<comment type="similarity">
    <text evidence="1 5">Belongs to the peptidase S8 family.</text>
</comment>
<evidence type="ECO:0000313" key="7">
    <source>
        <dbReference type="EMBL" id="KXZ55712.1"/>
    </source>
</evidence>
<dbReference type="InterPro" id="IPR022398">
    <property type="entry name" value="Peptidase_S8_His-AS"/>
</dbReference>
<dbReference type="PROSITE" id="PS00136">
    <property type="entry name" value="SUBTILASE_ASP"/>
    <property type="match status" value="1"/>
</dbReference>
<keyword evidence="2 5" id="KW-0645">Protease</keyword>
<dbReference type="InterPro" id="IPR023827">
    <property type="entry name" value="Peptidase_S8_Asp-AS"/>
</dbReference>
<evidence type="ECO:0000313" key="8">
    <source>
        <dbReference type="Proteomes" id="UP000075714"/>
    </source>
</evidence>
<dbReference type="Gene3D" id="3.40.50.200">
    <property type="entry name" value="Peptidase S8/S53 domain"/>
    <property type="match status" value="1"/>
</dbReference>
<evidence type="ECO:0000256" key="1">
    <source>
        <dbReference type="ARBA" id="ARBA00011073"/>
    </source>
</evidence>
<dbReference type="InterPro" id="IPR000209">
    <property type="entry name" value="Peptidase_S8/S53_dom"/>
</dbReference>
<keyword evidence="4 5" id="KW-0720">Serine protease</keyword>
<feature type="domain" description="Peptidase S8/S53" evidence="6">
    <location>
        <begin position="157"/>
        <end position="476"/>
    </location>
</feature>
<organism evidence="7 8">
    <name type="scientific">Gonium pectorale</name>
    <name type="common">Green alga</name>
    <dbReference type="NCBI Taxonomy" id="33097"/>
    <lineage>
        <taxon>Eukaryota</taxon>
        <taxon>Viridiplantae</taxon>
        <taxon>Chlorophyta</taxon>
        <taxon>core chlorophytes</taxon>
        <taxon>Chlorophyceae</taxon>
        <taxon>CS clade</taxon>
        <taxon>Chlamydomonadales</taxon>
        <taxon>Volvocaceae</taxon>
        <taxon>Gonium</taxon>
    </lineage>
</organism>
<dbReference type="InterPro" id="IPR036852">
    <property type="entry name" value="Peptidase_S8/S53_dom_sf"/>
</dbReference>
<keyword evidence="8" id="KW-1185">Reference proteome</keyword>